<dbReference type="Proteomes" id="UP001330016">
    <property type="component" value="Unassembled WGS sequence"/>
</dbReference>
<sequence>MKSIKTMWARPWCRYLVVVIGIFGLLPLLFSLIGIPVVQRVLWLFMIINGLGSFLGGIWLRRSRTSGWWLLLPAAIFALLVLWRYADYNYWFCALYLCLGYIGFGWGSTIKKF</sequence>
<keyword evidence="1" id="KW-0812">Transmembrane</keyword>
<keyword evidence="1" id="KW-0472">Membrane</keyword>
<name>A0ABU7T150_9LACO</name>
<protein>
    <recommendedName>
        <fullName evidence="4">TIGR04086 family membrane protein</fullName>
    </recommendedName>
</protein>
<proteinExistence type="predicted"/>
<keyword evidence="3" id="KW-1185">Reference proteome</keyword>
<feature type="transmembrane region" description="Helical" evidence="1">
    <location>
        <begin position="89"/>
        <end position="107"/>
    </location>
</feature>
<feature type="transmembrane region" description="Helical" evidence="1">
    <location>
        <begin position="12"/>
        <end position="35"/>
    </location>
</feature>
<feature type="transmembrane region" description="Helical" evidence="1">
    <location>
        <begin position="41"/>
        <end position="60"/>
    </location>
</feature>
<evidence type="ECO:0000313" key="2">
    <source>
        <dbReference type="EMBL" id="MEE6716070.1"/>
    </source>
</evidence>
<evidence type="ECO:0000256" key="1">
    <source>
        <dbReference type="SAM" id="Phobius"/>
    </source>
</evidence>
<evidence type="ECO:0008006" key="4">
    <source>
        <dbReference type="Google" id="ProtNLM"/>
    </source>
</evidence>
<reference evidence="2 3" key="1">
    <citation type="submission" date="2023-02" db="EMBL/GenBank/DDBJ databases">
        <title>The predominant lactic acid bacteria and yeasts involved in the spontaneous fermentation of millet during the production of the traditional porridge Hausa koko in Ghana.</title>
        <authorList>
            <person name="Atter A."/>
            <person name="Diaz M."/>
        </authorList>
    </citation>
    <scope>NUCLEOTIDE SEQUENCE [LARGE SCALE GENOMIC DNA]</scope>
    <source>
        <strain evidence="2 3">FI11640</strain>
    </source>
</reference>
<organism evidence="2 3">
    <name type="scientific">Schleiferilactobacillus harbinensis</name>
    <dbReference type="NCBI Taxonomy" id="304207"/>
    <lineage>
        <taxon>Bacteria</taxon>
        <taxon>Bacillati</taxon>
        <taxon>Bacillota</taxon>
        <taxon>Bacilli</taxon>
        <taxon>Lactobacillales</taxon>
        <taxon>Lactobacillaceae</taxon>
        <taxon>Schleiferilactobacillus</taxon>
    </lineage>
</organism>
<comment type="caution">
    <text evidence="2">The sequence shown here is derived from an EMBL/GenBank/DDBJ whole genome shotgun (WGS) entry which is preliminary data.</text>
</comment>
<dbReference type="RefSeq" id="WP_331243893.1">
    <property type="nucleotide sequence ID" value="NZ_JAQSGJ010000025.1"/>
</dbReference>
<evidence type="ECO:0000313" key="3">
    <source>
        <dbReference type="Proteomes" id="UP001330016"/>
    </source>
</evidence>
<dbReference type="EMBL" id="JAQSGK010000025">
    <property type="protein sequence ID" value="MEE6716070.1"/>
    <property type="molecule type" value="Genomic_DNA"/>
</dbReference>
<gene>
    <name evidence="2" type="ORF">PS435_09390</name>
</gene>
<keyword evidence="1" id="KW-1133">Transmembrane helix</keyword>
<feature type="transmembrane region" description="Helical" evidence="1">
    <location>
        <begin position="67"/>
        <end position="83"/>
    </location>
</feature>
<accession>A0ABU7T150</accession>